<evidence type="ECO:0000256" key="1">
    <source>
        <dbReference type="SAM" id="Coils"/>
    </source>
</evidence>
<name>A0A7S1DTI2_HEMAN</name>
<organism evidence="3">
    <name type="scientific">Hemiselmis andersenii</name>
    <name type="common">Cryptophyte alga</name>
    <dbReference type="NCBI Taxonomy" id="464988"/>
    <lineage>
        <taxon>Eukaryota</taxon>
        <taxon>Cryptophyceae</taxon>
        <taxon>Cryptomonadales</taxon>
        <taxon>Hemiselmidaceae</taxon>
        <taxon>Hemiselmis</taxon>
    </lineage>
</organism>
<gene>
    <name evidence="3" type="ORF">HAND00432_LOCUS10328</name>
</gene>
<dbReference type="EMBL" id="HBFX01017097">
    <property type="protein sequence ID" value="CAD8955790.1"/>
    <property type="molecule type" value="Transcribed_RNA"/>
</dbReference>
<evidence type="ECO:0000259" key="2">
    <source>
        <dbReference type="Pfam" id="PF25972"/>
    </source>
</evidence>
<accession>A0A7S1DTI2</accession>
<reference evidence="3" key="1">
    <citation type="submission" date="2021-01" db="EMBL/GenBank/DDBJ databases">
        <authorList>
            <person name="Corre E."/>
            <person name="Pelletier E."/>
            <person name="Niang G."/>
            <person name="Scheremetjew M."/>
            <person name="Finn R."/>
            <person name="Kale V."/>
            <person name="Holt S."/>
            <person name="Cochrane G."/>
            <person name="Meng A."/>
            <person name="Brown T."/>
            <person name="Cohen L."/>
        </authorList>
    </citation>
    <scope>NUCLEOTIDE SEQUENCE</scope>
    <source>
        <strain evidence="3">CCMP644</strain>
    </source>
</reference>
<protein>
    <recommendedName>
        <fullName evidence="2">At4g15545-like C-terminal domain-containing protein</fullName>
    </recommendedName>
</protein>
<dbReference type="AlphaFoldDB" id="A0A7S1DTI2"/>
<keyword evidence="1" id="KW-0175">Coiled coil</keyword>
<dbReference type="InterPro" id="IPR058936">
    <property type="entry name" value="At4g15545-like"/>
</dbReference>
<sequence length="292" mass="32263">MSVADDSGQSPDGQLAIGIQLVQQSYTRRVDDLMREVEHWKRVSQHHKQQEQQTQEQLQKANQRAAELQRQLGEKQQECTVLTESRNVALSQITTLKKHAAQLQNFKKNISNMLQAEVGMDGPLSGANLQGMIDSLPMDTTFSSTLPSPAIESYGRTAPAANNSYLNDSYAPPAAAAPPRIDALSAPTYAPPHAQPAVPRATTPTQAPAAGGEVALDAATYYQQVKRVLEPEQFREFSANIKKLNAGHQSVEETLQKVRDIFGEHRPFLFAQLQKLIRQAEDEARKQQDDAV</sequence>
<proteinExistence type="predicted"/>
<dbReference type="Gene3D" id="1.20.1160.20">
    <property type="match status" value="1"/>
</dbReference>
<dbReference type="PANTHER" id="PTHR47383">
    <property type="entry name" value="OS03G0659800 PROTEIN"/>
    <property type="match status" value="1"/>
</dbReference>
<feature type="coiled-coil region" evidence="1">
    <location>
        <begin position="44"/>
        <end position="116"/>
    </location>
</feature>
<dbReference type="InterPro" id="IPR058935">
    <property type="entry name" value="At4g15545-like_C"/>
</dbReference>
<dbReference type="Pfam" id="PF25972">
    <property type="entry name" value="At4g15545_C"/>
    <property type="match status" value="1"/>
</dbReference>
<feature type="domain" description="At4g15545-like C-terminal" evidence="2">
    <location>
        <begin position="216"/>
        <end position="279"/>
    </location>
</feature>
<dbReference type="PANTHER" id="PTHR47383:SF8">
    <property type="entry name" value="OS01G0768300 PROTEIN"/>
    <property type="match status" value="1"/>
</dbReference>
<evidence type="ECO:0000313" key="3">
    <source>
        <dbReference type="EMBL" id="CAD8955790.1"/>
    </source>
</evidence>